<dbReference type="EMBL" id="GBRH01234682">
    <property type="protein sequence ID" value="JAD63213.1"/>
    <property type="molecule type" value="Transcribed_RNA"/>
</dbReference>
<reference evidence="1" key="2">
    <citation type="journal article" date="2015" name="Data Brief">
        <title>Shoot transcriptome of the giant reed, Arundo donax.</title>
        <authorList>
            <person name="Barrero R.A."/>
            <person name="Guerrero F.D."/>
            <person name="Moolhuijzen P."/>
            <person name="Goolsby J.A."/>
            <person name="Tidwell J."/>
            <person name="Bellgard S.E."/>
            <person name="Bellgard M.I."/>
        </authorList>
    </citation>
    <scope>NUCLEOTIDE SEQUENCE</scope>
    <source>
        <tissue evidence="1">Shoot tissue taken approximately 20 cm above the soil surface</tissue>
    </source>
</reference>
<accession>A0A0A9BM38</accession>
<name>A0A0A9BM38_ARUDO</name>
<sequence>MAFICTTPRSTKKYKDYRFCL</sequence>
<organism evidence="1">
    <name type="scientific">Arundo donax</name>
    <name type="common">Giant reed</name>
    <name type="synonym">Donax arundinaceus</name>
    <dbReference type="NCBI Taxonomy" id="35708"/>
    <lineage>
        <taxon>Eukaryota</taxon>
        <taxon>Viridiplantae</taxon>
        <taxon>Streptophyta</taxon>
        <taxon>Embryophyta</taxon>
        <taxon>Tracheophyta</taxon>
        <taxon>Spermatophyta</taxon>
        <taxon>Magnoliopsida</taxon>
        <taxon>Liliopsida</taxon>
        <taxon>Poales</taxon>
        <taxon>Poaceae</taxon>
        <taxon>PACMAD clade</taxon>
        <taxon>Arundinoideae</taxon>
        <taxon>Arundineae</taxon>
        <taxon>Arundo</taxon>
    </lineage>
</organism>
<protein>
    <submittedName>
        <fullName evidence="1">Uncharacterized protein</fullName>
    </submittedName>
</protein>
<proteinExistence type="predicted"/>
<reference evidence="1" key="1">
    <citation type="submission" date="2014-09" db="EMBL/GenBank/DDBJ databases">
        <authorList>
            <person name="Magalhaes I.L.F."/>
            <person name="Oliveira U."/>
            <person name="Santos F.R."/>
            <person name="Vidigal T.H.D.A."/>
            <person name="Brescovit A.D."/>
            <person name="Santos A.J."/>
        </authorList>
    </citation>
    <scope>NUCLEOTIDE SEQUENCE</scope>
    <source>
        <tissue evidence="1">Shoot tissue taken approximately 20 cm above the soil surface</tissue>
    </source>
</reference>
<dbReference type="AlphaFoldDB" id="A0A0A9BM38"/>
<evidence type="ECO:0000313" key="1">
    <source>
        <dbReference type="EMBL" id="JAD63213.1"/>
    </source>
</evidence>